<evidence type="ECO:0000259" key="3">
    <source>
        <dbReference type="Pfam" id="PF25545"/>
    </source>
</evidence>
<name>A0AAN7PJQ5_9EURO</name>
<dbReference type="PANTHER" id="PTHR42470">
    <property type="entry name" value="VAST DOMAIN-CONTAINING PROTEIN"/>
    <property type="match status" value="1"/>
</dbReference>
<dbReference type="Pfam" id="PF25545">
    <property type="entry name" value="DUF7924"/>
    <property type="match status" value="1"/>
</dbReference>
<dbReference type="PANTHER" id="PTHR42470:SF2">
    <property type="match status" value="1"/>
</dbReference>
<organism evidence="4 5">
    <name type="scientific">Lithohypha guttulata</name>
    <dbReference type="NCBI Taxonomy" id="1690604"/>
    <lineage>
        <taxon>Eukaryota</taxon>
        <taxon>Fungi</taxon>
        <taxon>Dikarya</taxon>
        <taxon>Ascomycota</taxon>
        <taxon>Pezizomycotina</taxon>
        <taxon>Eurotiomycetes</taxon>
        <taxon>Chaetothyriomycetidae</taxon>
        <taxon>Chaetothyriales</taxon>
        <taxon>Trichomeriaceae</taxon>
        <taxon>Lithohypha</taxon>
    </lineage>
</organism>
<feature type="region of interest" description="Disordered" evidence="2">
    <location>
        <begin position="137"/>
        <end position="177"/>
    </location>
</feature>
<keyword evidence="1" id="KW-0175">Coiled coil</keyword>
<dbReference type="InterPro" id="IPR057684">
    <property type="entry name" value="DUF7924"/>
</dbReference>
<evidence type="ECO:0000313" key="5">
    <source>
        <dbReference type="Proteomes" id="UP001309876"/>
    </source>
</evidence>
<dbReference type="Proteomes" id="UP001309876">
    <property type="component" value="Unassembled WGS sequence"/>
</dbReference>
<feature type="compositionally biased region" description="Polar residues" evidence="2">
    <location>
        <begin position="146"/>
        <end position="175"/>
    </location>
</feature>
<evidence type="ECO:0000313" key="4">
    <source>
        <dbReference type="EMBL" id="KAK5080234.1"/>
    </source>
</evidence>
<accession>A0AAN7PJQ5</accession>
<evidence type="ECO:0000256" key="2">
    <source>
        <dbReference type="SAM" id="MobiDB-lite"/>
    </source>
</evidence>
<feature type="coiled-coil region" evidence="1">
    <location>
        <begin position="506"/>
        <end position="597"/>
    </location>
</feature>
<keyword evidence="5" id="KW-1185">Reference proteome</keyword>
<dbReference type="AlphaFoldDB" id="A0AAN7PJQ5"/>
<feature type="domain" description="DUF7924" evidence="3">
    <location>
        <begin position="237"/>
        <end position="457"/>
    </location>
</feature>
<proteinExistence type="predicted"/>
<feature type="compositionally biased region" description="Basic and acidic residues" evidence="2">
    <location>
        <begin position="29"/>
        <end position="38"/>
    </location>
</feature>
<comment type="caution">
    <text evidence="4">The sequence shown here is derived from an EMBL/GenBank/DDBJ whole genome shotgun (WGS) entry which is preliminary data.</text>
</comment>
<protein>
    <recommendedName>
        <fullName evidence="3">DUF7924 domain-containing protein</fullName>
    </recommendedName>
</protein>
<dbReference type="EMBL" id="JAVRRJ010000018">
    <property type="protein sequence ID" value="KAK5080234.1"/>
    <property type="molecule type" value="Genomic_DNA"/>
</dbReference>
<gene>
    <name evidence="4" type="ORF">LTR05_008747</name>
</gene>
<reference evidence="4 5" key="1">
    <citation type="submission" date="2023-08" db="EMBL/GenBank/DDBJ databases">
        <title>Black Yeasts Isolated from many extreme environments.</title>
        <authorList>
            <person name="Coleine C."/>
            <person name="Stajich J.E."/>
            <person name="Selbmann L."/>
        </authorList>
    </citation>
    <scope>NUCLEOTIDE SEQUENCE [LARGE SCALE GENOMIC DNA]</scope>
    <source>
        <strain evidence="4 5">CCFEE 5910</strain>
    </source>
</reference>
<evidence type="ECO:0000256" key="1">
    <source>
        <dbReference type="SAM" id="Coils"/>
    </source>
</evidence>
<sequence length="601" mass="68795">MYQIPDSELSQSNGYHSPRDAHSRKRRRVDSEASEKPLKNRRLSSQSTDEAPTTAKHICQGLQEPTLNHLPSPAITRSDCEPTEASPLSASVSKRKAKSLDCLRSSKRPRLPSEPAQESSPIHEWLSRLPKSDHFESHEVCDRSLDMSQPPTKRSRSTDSLSRQLSQSGDGSDTVVSRDRKYSVYKNANYSVVLETKGSYMRLSKEGMVAEDRALCESLFTTGQPIPTDDLFDDDHFPAFHTNLRGRSESRLGADLHPRIMPSVENLCILGQQELENFREGHNDPWIKSIPFYGPRPQPDHTIGYKWSNFSEQERRKLGIEPTKKSMYTAREDIYFPFLTAEVKCGKQGLELADMPNAHSMTVHQRGIVDLARGAKRTDVVHRRVLGFSMSHDDNGARIYAHYPEVNGEGITYWRETLREFTFGRDKGKDRWKCYQFTINVCKIFALPFLKQLRELIEQLPDPATQSFGLSAAFDDISVQNLQDDASTVESQDESFKKPSGSRVLQAELRTMVNSLQRQLAQQRQDAEQQRQDTKERETALLTQLEKQRVDHLQQRQGLEQQQRELMSVLVTQSKQIEKQNTEIEKQTSHIKELLQKRQSL</sequence>
<feature type="region of interest" description="Disordered" evidence="2">
    <location>
        <begin position="1"/>
        <end position="125"/>
    </location>
</feature>